<evidence type="ECO:0000256" key="5">
    <source>
        <dbReference type="SAM" id="MobiDB-lite"/>
    </source>
</evidence>
<dbReference type="Proteomes" id="UP000193685">
    <property type="component" value="Unassembled WGS sequence"/>
</dbReference>
<dbReference type="PANTHER" id="PTHR45986:SF1">
    <property type="entry name" value="ZINC FINGER MATRIN-TYPE PROTEIN 2"/>
    <property type="match status" value="1"/>
</dbReference>
<keyword evidence="3" id="KW-0862">Zinc</keyword>
<dbReference type="GO" id="GO:0003676">
    <property type="term" value="F:nucleic acid binding"/>
    <property type="evidence" value="ECO:0007669"/>
    <property type="project" value="InterPro"/>
</dbReference>
<evidence type="ECO:0000256" key="1">
    <source>
        <dbReference type="ARBA" id="ARBA00022723"/>
    </source>
</evidence>
<keyword evidence="2" id="KW-0863">Zinc-finger</keyword>
<evidence type="ECO:0000259" key="6">
    <source>
        <dbReference type="PROSITE" id="PS00028"/>
    </source>
</evidence>
<evidence type="ECO:0000256" key="4">
    <source>
        <dbReference type="ARBA" id="ARBA00023242"/>
    </source>
</evidence>
<dbReference type="AlphaFoldDB" id="A0A1Y2FKP8"/>
<dbReference type="RefSeq" id="XP_040726081.1">
    <property type="nucleotide sequence ID" value="XM_040867671.1"/>
</dbReference>
<feature type="domain" description="C2H2-type" evidence="6">
    <location>
        <begin position="53"/>
        <end position="75"/>
    </location>
</feature>
<dbReference type="GO" id="GO:0005681">
    <property type="term" value="C:spliceosomal complex"/>
    <property type="evidence" value="ECO:0007669"/>
    <property type="project" value="InterPro"/>
</dbReference>
<feature type="region of interest" description="Disordered" evidence="5">
    <location>
        <begin position="121"/>
        <end position="169"/>
    </location>
</feature>
<evidence type="ECO:0000256" key="3">
    <source>
        <dbReference type="ARBA" id="ARBA00022833"/>
    </source>
</evidence>
<dbReference type="SMART" id="SM00451">
    <property type="entry name" value="ZnF_U1"/>
    <property type="match status" value="1"/>
</dbReference>
<accession>A0A1Y2FKP8</accession>
<keyword evidence="1" id="KW-0479">Metal-binding</keyword>
<dbReference type="InterPro" id="IPR040107">
    <property type="entry name" value="Snu23"/>
</dbReference>
<dbReference type="InterPro" id="IPR003604">
    <property type="entry name" value="Matrin/U1-like-C_Znf_C2H2"/>
</dbReference>
<dbReference type="InterPro" id="IPR013087">
    <property type="entry name" value="Znf_C2H2_type"/>
</dbReference>
<dbReference type="GeneID" id="63784270"/>
<gene>
    <name evidence="7" type="ORF">BCR37DRAFT_346186</name>
</gene>
<sequence length="169" mass="19024">MGIKPKQEAASEETTRAITARKKQDWSEVTGKSYLVPLGASVGRKGRGAGFYCEACNETYKDNNAWIDHINSKQHLQKTGQSYHQERATLEECLAHLEKLKQRQAASAERQAYDIEAELKKRRQDELASREAARSAKRAKRDAVKAEEQIEESDMSRMMGFGGFGTTKV</sequence>
<dbReference type="InterPro" id="IPR022755">
    <property type="entry name" value="Znf_C2H2_jaz"/>
</dbReference>
<evidence type="ECO:0000313" key="8">
    <source>
        <dbReference type="Proteomes" id="UP000193685"/>
    </source>
</evidence>
<evidence type="ECO:0000256" key="2">
    <source>
        <dbReference type="ARBA" id="ARBA00022771"/>
    </source>
</evidence>
<dbReference type="PROSITE" id="PS00028">
    <property type="entry name" value="ZINC_FINGER_C2H2_1"/>
    <property type="match status" value="1"/>
</dbReference>
<name>A0A1Y2FKP8_PROLT</name>
<dbReference type="OrthoDB" id="30343at2759"/>
<feature type="compositionally biased region" description="Gly residues" evidence="5">
    <location>
        <begin position="160"/>
        <end position="169"/>
    </location>
</feature>
<dbReference type="GO" id="GO:0008270">
    <property type="term" value="F:zinc ion binding"/>
    <property type="evidence" value="ECO:0007669"/>
    <property type="project" value="UniProtKB-KW"/>
</dbReference>
<dbReference type="SUPFAM" id="SSF57667">
    <property type="entry name" value="beta-beta-alpha zinc fingers"/>
    <property type="match status" value="1"/>
</dbReference>
<dbReference type="InterPro" id="IPR036236">
    <property type="entry name" value="Znf_C2H2_sf"/>
</dbReference>
<dbReference type="EMBL" id="MCFI01000007">
    <property type="protein sequence ID" value="ORY83786.1"/>
    <property type="molecule type" value="Genomic_DNA"/>
</dbReference>
<dbReference type="Gene3D" id="3.30.160.60">
    <property type="entry name" value="Classic Zinc Finger"/>
    <property type="match status" value="1"/>
</dbReference>
<organism evidence="7 8">
    <name type="scientific">Protomyces lactucae-debilis</name>
    <dbReference type="NCBI Taxonomy" id="2754530"/>
    <lineage>
        <taxon>Eukaryota</taxon>
        <taxon>Fungi</taxon>
        <taxon>Dikarya</taxon>
        <taxon>Ascomycota</taxon>
        <taxon>Taphrinomycotina</taxon>
        <taxon>Taphrinomycetes</taxon>
        <taxon>Taphrinales</taxon>
        <taxon>Protomycetaceae</taxon>
        <taxon>Protomyces</taxon>
    </lineage>
</organism>
<dbReference type="PANTHER" id="PTHR45986">
    <property type="entry name" value="ZINC FINGER MATRIN-TYPE PROTEIN 2"/>
    <property type="match status" value="1"/>
</dbReference>
<dbReference type="OMA" id="DEMIAIM"/>
<comment type="caution">
    <text evidence="7">The sequence shown here is derived from an EMBL/GenBank/DDBJ whole genome shotgun (WGS) entry which is preliminary data.</text>
</comment>
<keyword evidence="8" id="KW-1185">Reference proteome</keyword>
<proteinExistence type="predicted"/>
<evidence type="ECO:0000313" key="7">
    <source>
        <dbReference type="EMBL" id="ORY83786.1"/>
    </source>
</evidence>
<dbReference type="GO" id="GO:0046540">
    <property type="term" value="C:U4/U6 x U5 tri-snRNP complex"/>
    <property type="evidence" value="ECO:0007669"/>
    <property type="project" value="TreeGrafter"/>
</dbReference>
<dbReference type="Pfam" id="PF12171">
    <property type="entry name" value="zf-C2H2_jaz"/>
    <property type="match status" value="1"/>
</dbReference>
<keyword evidence="4" id="KW-0539">Nucleus</keyword>
<dbReference type="GO" id="GO:0000398">
    <property type="term" value="P:mRNA splicing, via spliceosome"/>
    <property type="evidence" value="ECO:0007669"/>
    <property type="project" value="InterPro"/>
</dbReference>
<feature type="compositionally biased region" description="Basic and acidic residues" evidence="5">
    <location>
        <begin position="121"/>
        <end position="134"/>
    </location>
</feature>
<protein>
    <recommendedName>
        <fullName evidence="6">C2H2-type domain-containing protein</fullName>
    </recommendedName>
</protein>
<reference evidence="7 8" key="1">
    <citation type="submission" date="2016-07" db="EMBL/GenBank/DDBJ databases">
        <title>Pervasive Adenine N6-methylation of Active Genes in Fungi.</title>
        <authorList>
            <consortium name="DOE Joint Genome Institute"/>
            <person name="Mondo S.J."/>
            <person name="Dannebaum R.O."/>
            <person name="Kuo R.C."/>
            <person name="Labutti K."/>
            <person name="Haridas S."/>
            <person name="Kuo A."/>
            <person name="Salamov A."/>
            <person name="Ahrendt S.R."/>
            <person name="Lipzen A."/>
            <person name="Sullivan W."/>
            <person name="Andreopoulos W.B."/>
            <person name="Clum A."/>
            <person name="Lindquist E."/>
            <person name="Daum C."/>
            <person name="Ramamoorthy G.K."/>
            <person name="Gryganskyi A."/>
            <person name="Culley D."/>
            <person name="Magnuson J.K."/>
            <person name="James T.Y."/>
            <person name="O'Malley M.A."/>
            <person name="Stajich J.E."/>
            <person name="Spatafora J.W."/>
            <person name="Visel A."/>
            <person name="Grigoriev I.V."/>
        </authorList>
    </citation>
    <scope>NUCLEOTIDE SEQUENCE [LARGE SCALE GENOMIC DNA]</scope>
    <source>
        <strain evidence="7 8">12-1054</strain>
    </source>
</reference>
<dbReference type="STRING" id="56484.A0A1Y2FKP8"/>